<dbReference type="EMBL" id="QPFP01000029">
    <property type="protein sequence ID" value="TEB28970.1"/>
    <property type="molecule type" value="Genomic_DNA"/>
</dbReference>
<dbReference type="NCBIfam" id="TIGR00589">
    <property type="entry name" value="ogt"/>
    <property type="match status" value="1"/>
</dbReference>
<dbReference type="AlphaFoldDB" id="A0A4Y7T4C0"/>
<keyword evidence="15" id="KW-1185">Reference proteome</keyword>
<comment type="catalytic activity">
    <reaction evidence="1">
        <text>a 4-O-methyl-thymidine in DNA + L-cysteinyl-[protein] = a thymidine in DNA + S-methyl-L-cysteinyl-[protein]</text>
        <dbReference type="Rhea" id="RHEA:53428"/>
        <dbReference type="Rhea" id="RHEA-COMP:10131"/>
        <dbReference type="Rhea" id="RHEA-COMP:10132"/>
        <dbReference type="Rhea" id="RHEA-COMP:13555"/>
        <dbReference type="Rhea" id="RHEA-COMP:13556"/>
        <dbReference type="ChEBI" id="CHEBI:29950"/>
        <dbReference type="ChEBI" id="CHEBI:82612"/>
        <dbReference type="ChEBI" id="CHEBI:137386"/>
        <dbReference type="ChEBI" id="CHEBI:137387"/>
        <dbReference type="EC" id="2.1.1.63"/>
    </reaction>
</comment>
<gene>
    <name evidence="14" type="ORF">FA13DRAFT_1735092</name>
</gene>
<dbReference type="PANTHER" id="PTHR10815:SF13">
    <property type="entry name" value="METHYLATED-DNA--PROTEIN-CYSTEINE METHYLTRANSFERASE"/>
    <property type="match status" value="1"/>
</dbReference>
<evidence type="ECO:0000313" key="14">
    <source>
        <dbReference type="EMBL" id="TEB28970.1"/>
    </source>
</evidence>
<evidence type="ECO:0000256" key="12">
    <source>
        <dbReference type="SAM" id="MobiDB-lite"/>
    </source>
</evidence>
<reference evidence="14 15" key="1">
    <citation type="journal article" date="2019" name="Nat. Ecol. Evol.">
        <title>Megaphylogeny resolves global patterns of mushroom evolution.</title>
        <authorList>
            <person name="Varga T."/>
            <person name="Krizsan K."/>
            <person name="Foldi C."/>
            <person name="Dima B."/>
            <person name="Sanchez-Garcia M."/>
            <person name="Sanchez-Ramirez S."/>
            <person name="Szollosi G.J."/>
            <person name="Szarkandi J.G."/>
            <person name="Papp V."/>
            <person name="Albert L."/>
            <person name="Andreopoulos W."/>
            <person name="Angelini C."/>
            <person name="Antonin V."/>
            <person name="Barry K.W."/>
            <person name="Bougher N.L."/>
            <person name="Buchanan P."/>
            <person name="Buyck B."/>
            <person name="Bense V."/>
            <person name="Catcheside P."/>
            <person name="Chovatia M."/>
            <person name="Cooper J."/>
            <person name="Damon W."/>
            <person name="Desjardin D."/>
            <person name="Finy P."/>
            <person name="Geml J."/>
            <person name="Haridas S."/>
            <person name="Hughes K."/>
            <person name="Justo A."/>
            <person name="Karasinski D."/>
            <person name="Kautmanova I."/>
            <person name="Kiss B."/>
            <person name="Kocsube S."/>
            <person name="Kotiranta H."/>
            <person name="LaButti K.M."/>
            <person name="Lechner B.E."/>
            <person name="Liimatainen K."/>
            <person name="Lipzen A."/>
            <person name="Lukacs Z."/>
            <person name="Mihaltcheva S."/>
            <person name="Morgado L.N."/>
            <person name="Niskanen T."/>
            <person name="Noordeloos M.E."/>
            <person name="Ohm R.A."/>
            <person name="Ortiz-Santana B."/>
            <person name="Ovrebo C."/>
            <person name="Racz N."/>
            <person name="Riley R."/>
            <person name="Savchenko A."/>
            <person name="Shiryaev A."/>
            <person name="Soop K."/>
            <person name="Spirin V."/>
            <person name="Szebenyi C."/>
            <person name="Tomsovsky M."/>
            <person name="Tulloss R.E."/>
            <person name="Uehling J."/>
            <person name="Grigoriev I.V."/>
            <person name="Vagvolgyi C."/>
            <person name="Papp T."/>
            <person name="Martin F.M."/>
            <person name="Miettinen O."/>
            <person name="Hibbett D.S."/>
            <person name="Nagy L.G."/>
        </authorList>
    </citation>
    <scope>NUCLEOTIDE SEQUENCE [LARGE SCALE GENOMIC DNA]</scope>
    <source>
        <strain evidence="14 15">FP101781</strain>
    </source>
</reference>
<organism evidence="14 15">
    <name type="scientific">Coprinellus micaceus</name>
    <name type="common">Glistening ink-cap mushroom</name>
    <name type="synonym">Coprinus micaceus</name>
    <dbReference type="NCBI Taxonomy" id="71717"/>
    <lineage>
        <taxon>Eukaryota</taxon>
        <taxon>Fungi</taxon>
        <taxon>Dikarya</taxon>
        <taxon>Basidiomycota</taxon>
        <taxon>Agaricomycotina</taxon>
        <taxon>Agaricomycetes</taxon>
        <taxon>Agaricomycetidae</taxon>
        <taxon>Agaricales</taxon>
        <taxon>Agaricineae</taxon>
        <taxon>Psathyrellaceae</taxon>
        <taxon>Coprinellus</taxon>
    </lineage>
</organism>
<proteinExistence type="inferred from homology"/>
<evidence type="ECO:0000256" key="1">
    <source>
        <dbReference type="ARBA" id="ARBA00001286"/>
    </source>
</evidence>
<evidence type="ECO:0000256" key="4">
    <source>
        <dbReference type="ARBA" id="ARBA00015377"/>
    </source>
</evidence>
<dbReference type="InterPro" id="IPR036388">
    <property type="entry name" value="WH-like_DNA-bd_sf"/>
</dbReference>
<feature type="region of interest" description="Disordered" evidence="12">
    <location>
        <begin position="1"/>
        <end position="79"/>
    </location>
</feature>
<dbReference type="Pfam" id="PF01035">
    <property type="entry name" value="DNA_binding_1"/>
    <property type="match status" value="1"/>
</dbReference>
<dbReference type="GO" id="GO:0032259">
    <property type="term" value="P:methylation"/>
    <property type="evidence" value="ECO:0007669"/>
    <property type="project" value="UniProtKB-KW"/>
</dbReference>
<evidence type="ECO:0000256" key="7">
    <source>
        <dbReference type="ARBA" id="ARBA00022763"/>
    </source>
</evidence>
<dbReference type="Gene3D" id="1.10.10.10">
    <property type="entry name" value="Winged helix-like DNA-binding domain superfamily/Winged helix DNA-binding domain"/>
    <property type="match status" value="1"/>
</dbReference>
<evidence type="ECO:0000256" key="11">
    <source>
        <dbReference type="ARBA" id="ARBA00049348"/>
    </source>
</evidence>
<dbReference type="EC" id="2.1.1.63" evidence="3"/>
<dbReference type="SUPFAM" id="SSF46767">
    <property type="entry name" value="Methylated DNA-protein cysteine methyltransferase, C-terminal domain"/>
    <property type="match status" value="1"/>
</dbReference>
<dbReference type="CDD" id="cd06445">
    <property type="entry name" value="ATase"/>
    <property type="match status" value="1"/>
</dbReference>
<evidence type="ECO:0000259" key="13">
    <source>
        <dbReference type="Pfam" id="PF01035"/>
    </source>
</evidence>
<dbReference type="STRING" id="71717.A0A4Y7T4C0"/>
<sequence length="190" mass="21043">MPAERLSLSRYRFSGPLGPKKEPAQTPSVAEPEHTHITPDIESTALCSETTKPDEDASRSQALHAPYPTDGTTREKYRNPSGKRLTAYQWKVYDYLMTIPQGKITTYKGLASAVGGSPRSAGTALRNNPFSPYVPCHRVIASDLYIGGFCGEWAKKNESLPRVDQKRALLAAEGVLFDQKGYLRNRETLL</sequence>
<dbReference type="PANTHER" id="PTHR10815">
    <property type="entry name" value="METHYLATED-DNA--PROTEIN-CYSTEINE METHYLTRANSFERASE"/>
    <property type="match status" value="1"/>
</dbReference>
<evidence type="ECO:0000256" key="6">
    <source>
        <dbReference type="ARBA" id="ARBA00022679"/>
    </source>
</evidence>
<dbReference type="GO" id="GO:0003908">
    <property type="term" value="F:methylated-DNA-[protein]-cysteine S-methyltransferase activity"/>
    <property type="evidence" value="ECO:0007669"/>
    <property type="project" value="UniProtKB-EC"/>
</dbReference>
<accession>A0A4Y7T4C0</accession>
<dbReference type="OrthoDB" id="1907495at2759"/>
<keyword evidence="6 14" id="KW-0808">Transferase</keyword>
<evidence type="ECO:0000256" key="3">
    <source>
        <dbReference type="ARBA" id="ARBA00011918"/>
    </source>
</evidence>
<dbReference type="InterPro" id="IPR014048">
    <property type="entry name" value="MethylDNA_cys_MeTrfase_DNA-bd"/>
</dbReference>
<feature type="domain" description="Methylated-DNA-[protein]-cysteine S-methyltransferase DNA binding" evidence="13">
    <location>
        <begin position="88"/>
        <end position="175"/>
    </location>
</feature>
<dbReference type="GO" id="GO:0006281">
    <property type="term" value="P:DNA repair"/>
    <property type="evidence" value="ECO:0007669"/>
    <property type="project" value="UniProtKB-KW"/>
</dbReference>
<comment type="caution">
    <text evidence="14">The sequence shown here is derived from an EMBL/GenBank/DDBJ whole genome shotgun (WGS) entry which is preliminary data.</text>
</comment>
<comment type="catalytic activity">
    <reaction evidence="11">
        <text>a 6-O-methyl-2'-deoxyguanosine in DNA + L-cysteinyl-[protein] = S-methyl-L-cysteinyl-[protein] + a 2'-deoxyguanosine in DNA</text>
        <dbReference type="Rhea" id="RHEA:24000"/>
        <dbReference type="Rhea" id="RHEA-COMP:10131"/>
        <dbReference type="Rhea" id="RHEA-COMP:10132"/>
        <dbReference type="Rhea" id="RHEA-COMP:11367"/>
        <dbReference type="Rhea" id="RHEA-COMP:11368"/>
        <dbReference type="ChEBI" id="CHEBI:29950"/>
        <dbReference type="ChEBI" id="CHEBI:82612"/>
        <dbReference type="ChEBI" id="CHEBI:85445"/>
        <dbReference type="ChEBI" id="CHEBI:85448"/>
        <dbReference type="EC" id="2.1.1.63"/>
    </reaction>
</comment>
<keyword evidence="5 14" id="KW-0489">Methyltransferase</keyword>
<evidence type="ECO:0000313" key="15">
    <source>
        <dbReference type="Proteomes" id="UP000298030"/>
    </source>
</evidence>
<protein>
    <recommendedName>
        <fullName evidence="4">Methylated-DNA--protein-cysteine methyltransferase</fullName>
        <ecNumber evidence="3">2.1.1.63</ecNumber>
    </recommendedName>
    <alternativeName>
        <fullName evidence="9">6-O-methylguanine-DNA methyltransferase</fullName>
    </alternativeName>
    <alternativeName>
        <fullName evidence="10">O-6-methylguanine-DNA-alkyltransferase</fullName>
    </alternativeName>
</protein>
<name>A0A4Y7T4C0_COPMI</name>
<keyword evidence="8" id="KW-0234">DNA repair</keyword>
<evidence type="ECO:0000256" key="10">
    <source>
        <dbReference type="ARBA" id="ARBA00031621"/>
    </source>
</evidence>
<evidence type="ECO:0000256" key="8">
    <source>
        <dbReference type="ARBA" id="ARBA00023204"/>
    </source>
</evidence>
<evidence type="ECO:0000256" key="2">
    <source>
        <dbReference type="ARBA" id="ARBA00008711"/>
    </source>
</evidence>
<dbReference type="Proteomes" id="UP000298030">
    <property type="component" value="Unassembled WGS sequence"/>
</dbReference>
<dbReference type="PROSITE" id="PS00374">
    <property type="entry name" value="MGMT"/>
    <property type="match status" value="1"/>
</dbReference>
<evidence type="ECO:0000256" key="9">
    <source>
        <dbReference type="ARBA" id="ARBA00030795"/>
    </source>
</evidence>
<dbReference type="InterPro" id="IPR036217">
    <property type="entry name" value="MethylDNA_cys_MeTrfase_DNAb"/>
</dbReference>
<dbReference type="InterPro" id="IPR001497">
    <property type="entry name" value="MethylDNA_cys_MeTrfase_AS"/>
</dbReference>
<comment type="similarity">
    <text evidence="2">Belongs to the MGMT family.</text>
</comment>
<evidence type="ECO:0000256" key="5">
    <source>
        <dbReference type="ARBA" id="ARBA00022603"/>
    </source>
</evidence>
<keyword evidence="7" id="KW-0227">DNA damage</keyword>